<sequence>MKLLPRKGKKFYCLIKNITGILPKNPDYYLLALHHKSLMRKDDNGLPINNERLEYLGDAILGAVIAHELYLRFPHKDEGALTKMRARIVNRHNLNRQALKMGLGQLIKTQPLADLAQTHIPGDALEA</sequence>
<evidence type="ECO:0000256" key="3">
    <source>
        <dbReference type="ARBA" id="ARBA00032486"/>
    </source>
</evidence>
<evidence type="ECO:0000256" key="1">
    <source>
        <dbReference type="ARBA" id="ARBA00017706"/>
    </source>
</evidence>
<dbReference type="GO" id="GO:0006396">
    <property type="term" value="P:RNA processing"/>
    <property type="evidence" value="ECO:0007669"/>
    <property type="project" value="InterPro"/>
</dbReference>
<dbReference type="PROSITE" id="PS00517">
    <property type="entry name" value="RNASE_3_1"/>
    <property type="match status" value="1"/>
</dbReference>
<evidence type="ECO:0000256" key="2">
    <source>
        <dbReference type="ARBA" id="ARBA00022801"/>
    </source>
</evidence>
<dbReference type="Pfam" id="PF14622">
    <property type="entry name" value="Ribonucleas_3_3"/>
    <property type="match status" value="1"/>
</dbReference>
<dbReference type="RefSeq" id="WP_227625268.1">
    <property type="nucleotide sequence ID" value="NZ_BAZW01000001.1"/>
</dbReference>
<dbReference type="EMBL" id="BAZW01000001">
    <property type="protein sequence ID" value="GAO28038.1"/>
    <property type="molecule type" value="Genomic_DNA"/>
</dbReference>
<feature type="domain" description="RNase III" evidence="5">
    <location>
        <begin position="20"/>
        <end position="127"/>
    </location>
</feature>
<dbReference type="SUPFAM" id="SSF69065">
    <property type="entry name" value="RNase III domain-like"/>
    <property type="match status" value="1"/>
</dbReference>
<evidence type="ECO:0000313" key="6">
    <source>
        <dbReference type="EMBL" id="GAO28038.1"/>
    </source>
</evidence>
<evidence type="ECO:0000313" key="7">
    <source>
        <dbReference type="Proteomes" id="UP000032900"/>
    </source>
</evidence>
<reference evidence="6 7" key="1">
    <citation type="journal article" date="2015" name="Microbes Environ.">
        <title>Distribution and evolution of nitrogen fixation genes in the phylum bacteroidetes.</title>
        <authorList>
            <person name="Inoue J."/>
            <person name="Oshima K."/>
            <person name="Suda W."/>
            <person name="Sakamoto M."/>
            <person name="Iino T."/>
            <person name="Noda S."/>
            <person name="Hongoh Y."/>
            <person name="Hattori M."/>
            <person name="Ohkuma M."/>
        </authorList>
    </citation>
    <scope>NUCLEOTIDE SEQUENCE [LARGE SCALE GENOMIC DNA]</scope>
    <source>
        <strain evidence="6">JCM 15548</strain>
    </source>
</reference>
<keyword evidence="2" id="KW-0378">Hydrolase</keyword>
<dbReference type="SMART" id="SM00535">
    <property type="entry name" value="RIBOc"/>
    <property type="match status" value="1"/>
</dbReference>
<proteinExistence type="predicted"/>
<accession>A0A0E9LRX3</accession>
<dbReference type="AlphaFoldDB" id="A0A0E9LRX3"/>
<dbReference type="GO" id="GO:0004525">
    <property type="term" value="F:ribonuclease III activity"/>
    <property type="evidence" value="ECO:0007669"/>
    <property type="project" value="InterPro"/>
</dbReference>
<dbReference type="PROSITE" id="PS50142">
    <property type="entry name" value="RNASE_3_2"/>
    <property type="match status" value="1"/>
</dbReference>
<dbReference type="STRING" id="1236989.JCM15548_95"/>
<name>A0A0E9LRX3_9BACT</name>
<evidence type="ECO:0000259" key="5">
    <source>
        <dbReference type="PROSITE" id="PS50142"/>
    </source>
</evidence>
<dbReference type="PANTHER" id="PTHR14950:SF37">
    <property type="entry name" value="ENDORIBONUCLEASE DICER"/>
    <property type="match status" value="1"/>
</dbReference>
<protein>
    <recommendedName>
        <fullName evidence="1">Ribonuclease 3</fullName>
    </recommendedName>
    <alternativeName>
        <fullName evidence="3">Ribonuclease III</fullName>
    </alternativeName>
</protein>
<dbReference type="Gene3D" id="1.10.1520.10">
    <property type="entry name" value="Ribonuclease III domain"/>
    <property type="match status" value="1"/>
</dbReference>
<comment type="caution">
    <text evidence="6">The sequence shown here is derived from an EMBL/GenBank/DDBJ whole genome shotgun (WGS) entry which is preliminary data.</text>
</comment>
<evidence type="ECO:0000256" key="4">
    <source>
        <dbReference type="ARBA" id="ARBA00049596"/>
    </source>
</evidence>
<dbReference type="CDD" id="cd00593">
    <property type="entry name" value="RIBOc"/>
    <property type="match status" value="1"/>
</dbReference>
<dbReference type="InterPro" id="IPR036389">
    <property type="entry name" value="RNase_III_sf"/>
</dbReference>
<gene>
    <name evidence="6" type="ORF">JCM15548_95</name>
</gene>
<dbReference type="PANTHER" id="PTHR14950">
    <property type="entry name" value="DICER-RELATED"/>
    <property type="match status" value="1"/>
</dbReference>
<dbReference type="InterPro" id="IPR000999">
    <property type="entry name" value="RNase_III_dom"/>
</dbReference>
<keyword evidence="7" id="KW-1185">Reference proteome</keyword>
<comment type="function">
    <text evidence="4">Digests double-stranded RNA. Involved in the processing of primary rRNA transcript to yield the immediate precursors to the large and small rRNAs (23S and 16S). Processes some mRNAs, and tRNAs when they are encoded in the rRNA operon. Processes pre-crRNA and tracrRNA of type II CRISPR loci if present in the organism.</text>
</comment>
<organism evidence="6 7">
    <name type="scientific">Geofilum rubicundum JCM 15548</name>
    <dbReference type="NCBI Taxonomy" id="1236989"/>
    <lineage>
        <taxon>Bacteria</taxon>
        <taxon>Pseudomonadati</taxon>
        <taxon>Bacteroidota</taxon>
        <taxon>Bacteroidia</taxon>
        <taxon>Marinilabiliales</taxon>
        <taxon>Marinilabiliaceae</taxon>
        <taxon>Geofilum</taxon>
    </lineage>
</organism>
<dbReference type="Proteomes" id="UP000032900">
    <property type="component" value="Unassembled WGS sequence"/>
</dbReference>